<proteinExistence type="predicted"/>
<name>A0A839SXQ8_9PROT</name>
<comment type="caution">
    <text evidence="1">The sequence shown here is derived from an EMBL/GenBank/DDBJ whole genome shotgun (WGS) entry which is preliminary data.</text>
</comment>
<organism evidence="1 2">
    <name type="scientific">Limibacillus halophilus</name>
    <dbReference type="NCBI Taxonomy" id="1579333"/>
    <lineage>
        <taxon>Bacteria</taxon>
        <taxon>Pseudomonadati</taxon>
        <taxon>Pseudomonadota</taxon>
        <taxon>Alphaproteobacteria</taxon>
        <taxon>Rhodospirillales</taxon>
        <taxon>Rhodovibrionaceae</taxon>
        <taxon>Limibacillus</taxon>
    </lineage>
</organism>
<protein>
    <submittedName>
        <fullName evidence="1">Uncharacterized protein</fullName>
    </submittedName>
</protein>
<accession>A0A839SXQ8</accession>
<keyword evidence="2" id="KW-1185">Reference proteome</keyword>
<evidence type="ECO:0000313" key="1">
    <source>
        <dbReference type="EMBL" id="MBB3066869.1"/>
    </source>
</evidence>
<evidence type="ECO:0000313" key="2">
    <source>
        <dbReference type="Proteomes" id="UP000581135"/>
    </source>
</evidence>
<gene>
    <name evidence="1" type="ORF">FHR98_003180</name>
</gene>
<dbReference type="AlphaFoldDB" id="A0A839SXQ8"/>
<dbReference type="Proteomes" id="UP000581135">
    <property type="component" value="Unassembled WGS sequence"/>
</dbReference>
<reference evidence="1 2" key="1">
    <citation type="submission" date="2020-08" db="EMBL/GenBank/DDBJ databases">
        <title>Genomic Encyclopedia of Type Strains, Phase III (KMG-III): the genomes of soil and plant-associated and newly described type strains.</title>
        <authorList>
            <person name="Whitman W."/>
        </authorList>
    </citation>
    <scope>NUCLEOTIDE SEQUENCE [LARGE SCALE GENOMIC DNA]</scope>
    <source>
        <strain evidence="1 2">CECT 8803</strain>
    </source>
</reference>
<dbReference type="RefSeq" id="WP_281369966.1">
    <property type="nucleotide sequence ID" value="NZ_JACHXA010000011.1"/>
</dbReference>
<dbReference type="EMBL" id="JACHXA010000011">
    <property type="protein sequence ID" value="MBB3066869.1"/>
    <property type="molecule type" value="Genomic_DNA"/>
</dbReference>
<sequence length="41" mass="4564">MSILKLFGFFRHSTVEKPFSKVALAEKISVNPLMLRGLGLS</sequence>